<organism evidence="2 3">
    <name type="scientific">Scylla paramamosain</name>
    <name type="common">Mud crab</name>
    <dbReference type="NCBI Taxonomy" id="85552"/>
    <lineage>
        <taxon>Eukaryota</taxon>
        <taxon>Metazoa</taxon>
        <taxon>Ecdysozoa</taxon>
        <taxon>Arthropoda</taxon>
        <taxon>Crustacea</taxon>
        <taxon>Multicrustacea</taxon>
        <taxon>Malacostraca</taxon>
        <taxon>Eumalacostraca</taxon>
        <taxon>Eucarida</taxon>
        <taxon>Decapoda</taxon>
        <taxon>Pleocyemata</taxon>
        <taxon>Brachyura</taxon>
        <taxon>Eubrachyura</taxon>
        <taxon>Portunoidea</taxon>
        <taxon>Portunidae</taxon>
        <taxon>Portuninae</taxon>
        <taxon>Scylla</taxon>
    </lineage>
</organism>
<comment type="caution">
    <text evidence="2">The sequence shown here is derived from an EMBL/GenBank/DDBJ whole genome shotgun (WGS) entry which is preliminary data.</text>
</comment>
<sequence length="97" mass="10341">MTSPSASPQHFPKCCVHIISVIMHANMIRNEHTATLFCRVTINNVTTSPCLPTEERLLNQASSPPSPSPPLPSPPSATSHNVPPPLCSGTALLHHGM</sequence>
<keyword evidence="3" id="KW-1185">Reference proteome</keyword>
<dbReference type="EMBL" id="JARAKH010000018">
    <property type="protein sequence ID" value="KAK8395013.1"/>
    <property type="molecule type" value="Genomic_DNA"/>
</dbReference>
<evidence type="ECO:0000256" key="1">
    <source>
        <dbReference type="SAM" id="MobiDB-lite"/>
    </source>
</evidence>
<proteinExistence type="predicted"/>
<dbReference type="AlphaFoldDB" id="A0AAW0U6W4"/>
<feature type="compositionally biased region" description="Pro residues" evidence="1">
    <location>
        <begin position="64"/>
        <end position="75"/>
    </location>
</feature>
<dbReference type="Proteomes" id="UP001487740">
    <property type="component" value="Unassembled WGS sequence"/>
</dbReference>
<feature type="region of interest" description="Disordered" evidence="1">
    <location>
        <begin position="56"/>
        <end position="86"/>
    </location>
</feature>
<evidence type="ECO:0000313" key="3">
    <source>
        <dbReference type="Proteomes" id="UP001487740"/>
    </source>
</evidence>
<gene>
    <name evidence="2" type="ORF">O3P69_006047</name>
</gene>
<name>A0AAW0U6W4_SCYPA</name>
<evidence type="ECO:0000313" key="2">
    <source>
        <dbReference type="EMBL" id="KAK8395013.1"/>
    </source>
</evidence>
<protein>
    <submittedName>
        <fullName evidence="2">Uncharacterized protein</fullName>
    </submittedName>
</protein>
<accession>A0AAW0U6W4</accession>
<reference evidence="2 3" key="1">
    <citation type="submission" date="2023-03" db="EMBL/GenBank/DDBJ databases">
        <title>High-quality genome of Scylla paramamosain provides insights in environmental adaptation.</title>
        <authorList>
            <person name="Zhang L."/>
        </authorList>
    </citation>
    <scope>NUCLEOTIDE SEQUENCE [LARGE SCALE GENOMIC DNA]</scope>
    <source>
        <strain evidence="2">LZ_2023a</strain>
        <tissue evidence="2">Muscle</tissue>
    </source>
</reference>